<evidence type="ECO:0000313" key="2">
    <source>
        <dbReference type="EMBL" id="NDW20908.1"/>
    </source>
</evidence>
<evidence type="ECO:0000313" key="3">
    <source>
        <dbReference type="Proteomes" id="UP000478837"/>
    </source>
</evidence>
<keyword evidence="1" id="KW-1133">Transmembrane helix</keyword>
<keyword evidence="1" id="KW-0812">Transmembrane</keyword>
<sequence>MGNKSVSLPLNLYEKRKTGEKQAMYQDDRRKTSPADTTFYKVMVTLNILAWLGLVAVLILFHYARPDFISGVQKYWGVEGVTTWSQDYIDAMIILLRVCLGLSLVSLIMKAKRSRRQNDSFGVNLIVLTIIVAVSLFTLATTVG</sequence>
<feature type="transmembrane region" description="Helical" evidence="1">
    <location>
        <begin position="39"/>
        <end position="64"/>
    </location>
</feature>
<feature type="transmembrane region" description="Helical" evidence="1">
    <location>
        <begin position="88"/>
        <end position="109"/>
    </location>
</feature>
<feature type="transmembrane region" description="Helical" evidence="1">
    <location>
        <begin position="121"/>
        <end position="143"/>
    </location>
</feature>
<reference evidence="2 3" key="1">
    <citation type="submission" date="2020-01" db="EMBL/GenBank/DDBJ databases">
        <title>Genomes of bacteria type strains.</title>
        <authorList>
            <person name="Chen J."/>
            <person name="Zhu S."/>
            <person name="Yang J."/>
        </authorList>
    </citation>
    <scope>NUCLEOTIDE SEQUENCE [LARGE SCALE GENOMIC DNA]</scope>
    <source>
        <strain evidence="2 3">LMG 22958</strain>
    </source>
</reference>
<dbReference type="Proteomes" id="UP000478837">
    <property type="component" value="Unassembled WGS sequence"/>
</dbReference>
<protein>
    <submittedName>
        <fullName evidence="2">Uncharacterized protein</fullName>
    </submittedName>
</protein>
<proteinExistence type="predicted"/>
<keyword evidence="3" id="KW-1185">Reference proteome</keyword>
<dbReference type="AlphaFoldDB" id="A0A6L9MRW0"/>
<evidence type="ECO:0000256" key="1">
    <source>
        <dbReference type="SAM" id="Phobius"/>
    </source>
</evidence>
<gene>
    <name evidence="2" type="ORF">GTW09_05180</name>
</gene>
<dbReference type="RefSeq" id="WP_163110581.1">
    <property type="nucleotide sequence ID" value="NZ_JAAAWP010000002.1"/>
</dbReference>
<dbReference type="EMBL" id="JAAAWP010000002">
    <property type="protein sequence ID" value="NDW20908.1"/>
    <property type="molecule type" value="Genomic_DNA"/>
</dbReference>
<comment type="caution">
    <text evidence="2">The sequence shown here is derived from an EMBL/GenBank/DDBJ whole genome shotgun (WGS) entry which is preliminary data.</text>
</comment>
<accession>A0A6L9MRW0</accession>
<organism evidence="2 3">
    <name type="scientific">Alteromonas hispanica</name>
    <dbReference type="NCBI Taxonomy" id="315421"/>
    <lineage>
        <taxon>Bacteria</taxon>
        <taxon>Pseudomonadati</taxon>
        <taxon>Pseudomonadota</taxon>
        <taxon>Gammaproteobacteria</taxon>
        <taxon>Alteromonadales</taxon>
        <taxon>Alteromonadaceae</taxon>
        <taxon>Alteromonas/Salinimonas group</taxon>
        <taxon>Alteromonas</taxon>
    </lineage>
</organism>
<keyword evidence="1" id="KW-0472">Membrane</keyword>
<name>A0A6L9MRW0_9ALTE</name>